<proteinExistence type="predicted"/>
<keyword evidence="2" id="KW-0560">Oxidoreductase</keyword>
<dbReference type="SUPFAM" id="SSF54909">
    <property type="entry name" value="Dimeric alpha+beta barrel"/>
    <property type="match status" value="1"/>
</dbReference>
<dbReference type="EMBL" id="JALBGC010000006">
    <property type="protein sequence ID" value="MCI1189773.1"/>
    <property type="molecule type" value="Genomic_DNA"/>
</dbReference>
<dbReference type="PANTHER" id="PTHR33336">
    <property type="entry name" value="QUINOL MONOOXYGENASE YGIN-RELATED"/>
    <property type="match status" value="1"/>
</dbReference>
<protein>
    <submittedName>
        <fullName evidence="2">Antibiotic biosynthesis monooxygenase</fullName>
    </submittedName>
</protein>
<accession>A0A9X2AIA8</accession>
<dbReference type="InterPro" id="IPR007138">
    <property type="entry name" value="ABM_dom"/>
</dbReference>
<keyword evidence="2" id="KW-0503">Monooxygenase</keyword>
<dbReference type="InterPro" id="IPR050744">
    <property type="entry name" value="AI-2_Isomerase_LsrG"/>
</dbReference>
<dbReference type="RefSeq" id="WP_241937986.1">
    <property type="nucleotide sequence ID" value="NZ_JALBGC010000006.1"/>
</dbReference>
<comment type="caution">
    <text evidence="2">The sequence shown here is derived from an EMBL/GenBank/DDBJ whole genome shotgun (WGS) entry which is preliminary data.</text>
</comment>
<dbReference type="Proteomes" id="UP001139193">
    <property type="component" value="Unassembled WGS sequence"/>
</dbReference>
<organism evidence="2 3">
    <name type="scientific">Hymenobacter cyanobacteriorum</name>
    <dbReference type="NCBI Taxonomy" id="2926463"/>
    <lineage>
        <taxon>Bacteria</taxon>
        <taxon>Pseudomonadati</taxon>
        <taxon>Bacteroidota</taxon>
        <taxon>Cytophagia</taxon>
        <taxon>Cytophagales</taxon>
        <taxon>Hymenobacteraceae</taxon>
        <taxon>Hymenobacter</taxon>
    </lineage>
</organism>
<keyword evidence="3" id="KW-1185">Reference proteome</keyword>
<evidence type="ECO:0000313" key="2">
    <source>
        <dbReference type="EMBL" id="MCI1189773.1"/>
    </source>
</evidence>
<gene>
    <name evidence="2" type="ORF">MON38_20310</name>
</gene>
<dbReference type="PANTHER" id="PTHR33336:SF3">
    <property type="entry name" value="ABM DOMAIN-CONTAINING PROTEIN"/>
    <property type="match status" value="1"/>
</dbReference>
<name>A0A9X2AIA8_9BACT</name>
<feature type="domain" description="ABM" evidence="1">
    <location>
        <begin position="43"/>
        <end position="131"/>
    </location>
</feature>
<dbReference type="PROSITE" id="PS51725">
    <property type="entry name" value="ABM"/>
    <property type="match status" value="1"/>
</dbReference>
<evidence type="ECO:0000313" key="3">
    <source>
        <dbReference type="Proteomes" id="UP001139193"/>
    </source>
</evidence>
<dbReference type="Gene3D" id="3.30.70.100">
    <property type="match status" value="1"/>
</dbReference>
<dbReference type="InterPro" id="IPR011008">
    <property type="entry name" value="Dimeric_a/b-barrel"/>
</dbReference>
<sequence length="147" mass="16000">MKNNFSSLVLIVLLALSTTRAVGQIRRNTGLLHRDEAGGTTLVLYTEKLPIRPESRDAFLTATTTLNNLARSETGCLDLGLYESTETPGTFLLIGEWASEAALAAHKQQPYELAYQQQLPAFLAAPATATAYQVSRRTRVASPAAHR</sequence>
<evidence type="ECO:0000259" key="1">
    <source>
        <dbReference type="PROSITE" id="PS51725"/>
    </source>
</evidence>
<dbReference type="AlphaFoldDB" id="A0A9X2AIA8"/>
<dbReference type="GO" id="GO:0004497">
    <property type="term" value="F:monooxygenase activity"/>
    <property type="evidence" value="ECO:0007669"/>
    <property type="project" value="UniProtKB-KW"/>
</dbReference>
<dbReference type="Pfam" id="PF03992">
    <property type="entry name" value="ABM"/>
    <property type="match status" value="1"/>
</dbReference>
<reference evidence="2" key="1">
    <citation type="submission" date="2022-03" db="EMBL/GenBank/DDBJ databases">
        <title>Bacterial whole genome sequence for Hymenobacter sp. DH14.</title>
        <authorList>
            <person name="Le V."/>
        </authorList>
    </citation>
    <scope>NUCLEOTIDE SEQUENCE</scope>
    <source>
        <strain evidence="2">DH14</strain>
    </source>
</reference>